<dbReference type="InterPro" id="IPR039425">
    <property type="entry name" value="RNA_pol_sigma-70-like"/>
</dbReference>
<dbReference type="GO" id="GO:0003677">
    <property type="term" value="F:DNA binding"/>
    <property type="evidence" value="ECO:0007669"/>
    <property type="project" value="InterPro"/>
</dbReference>
<keyword evidence="3" id="KW-0731">Sigma factor</keyword>
<dbReference type="InterPro" id="IPR013325">
    <property type="entry name" value="RNA_pol_sigma_r2"/>
</dbReference>
<dbReference type="AlphaFoldDB" id="A0A1I5ZDE3"/>
<evidence type="ECO:0000259" key="6">
    <source>
        <dbReference type="Pfam" id="PF04542"/>
    </source>
</evidence>
<dbReference type="InterPro" id="IPR014284">
    <property type="entry name" value="RNA_pol_sigma-70_dom"/>
</dbReference>
<dbReference type="Gene3D" id="1.10.10.10">
    <property type="entry name" value="Winged helix-like DNA-binding domain superfamily/Winged helix DNA-binding domain"/>
    <property type="match status" value="1"/>
</dbReference>
<dbReference type="CDD" id="cd06171">
    <property type="entry name" value="Sigma70_r4"/>
    <property type="match status" value="1"/>
</dbReference>
<dbReference type="Proteomes" id="UP000198727">
    <property type="component" value="Unassembled WGS sequence"/>
</dbReference>
<evidence type="ECO:0000256" key="1">
    <source>
        <dbReference type="ARBA" id="ARBA00010641"/>
    </source>
</evidence>
<sequence length="202" mass="22747">MPDERWAPRVAPPTPDGGAAEADSVDQMLLRSARGDEAAFRHFYDAVIATVWGVVKHVLRDHAQSEEVTQEVLVEVWRTATRFDPARGSALAWVTTIAHRRAVDRVRAEQAASRREQAAADRSMPRPYDEVSEQAGIRLEQQQVRRCVQALTPLQRESVLLAYYRGYTYPEVATLLKVPLGTVKTRMRDGLIRLRDCLGVGR</sequence>
<feature type="region of interest" description="Disordered" evidence="5">
    <location>
        <begin position="1"/>
        <end position="21"/>
    </location>
</feature>
<keyword evidence="9" id="KW-1185">Reference proteome</keyword>
<evidence type="ECO:0000313" key="9">
    <source>
        <dbReference type="Proteomes" id="UP000198727"/>
    </source>
</evidence>
<protein>
    <submittedName>
        <fullName evidence="8">RNA polymerase sigma-70 factor, ECF subfamily</fullName>
    </submittedName>
</protein>
<dbReference type="STRING" id="587909.SAMN05421810_10967"/>
<keyword evidence="2" id="KW-0805">Transcription regulation</keyword>
<comment type="similarity">
    <text evidence="1">Belongs to the sigma-70 factor family. ECF subfamily.</text>
</comment>
<feature type="region of interest" description="Disordered" evidence="5">
    <location>
        <begin position="108"/>
        <end position="127"/>
    </location>
</feature>
<dbReference type="InterPro" id="IPR013249">
    <property type="entry name" value="RNA_pol_sigma70_r4_t2"/>
</dbReference>
<dbReference type="NCBIfam" id="NF007228">
    <property type="entry name" value="PRK09646.1"/>
    <property type="match status" value="1"/>
</dbReference>
<dbReference type="SUPFAM" id="SSF88659">
    <property type="entry name" value="Sigma3 and sigma4 domains of RNA polymerase sigma factors"/>
    <property type="match status" value="1"/>
</dbReference>
<dbReference type="NCBIfam" id="TIGR02937">
    <property type="entry name" value="sigma70-ECF"/>
    <property type="match status" value="1"/>
</dbReference>
<evidence type="ECO:0000256" key="5">
    <source>
        <dbReference type="SAM" id="MobiDB-lite"/>
    </source>
</evidence>
<dbReference type="GO" id="GO:0016987">
    <property type="term" value="F:sigma factor activity"/>
    <property type="evidence" value="ECO:0007669"/>
    <property type="project" value="UniProtKB-KW"/>
</dbReference>
<dbReference type="SUPFAM" id="SSF88946">
    <property type="entry name" value="Sigma2 domain of RNA polymerase sigma factors"/>
    <property type="match status" value="1"/>
</dbReference>
<evidence type="ECO:0000256" key="2">
    <source>
        <dbReference type="ARBA" id="ARBA00023015"/>
    </source>
</evidence>
<dbReference type="GO" id="GO:0006352">
    <property type="term" value="P:DNA-templated transcription initiation"/>
    <property type="evidence" value="ECO:0007669"/>
    <property type="project" value="InterPro"/>
</dbReference>
<accession>A0A1I5ZDE3</accession>
<dbReference type="RefSeq" id="WP_092534050.1">
    <property type="nucleotide sequence ID" value="NZ_FOWW01000009.1"/>
</dbReference>
<dbReference type="Gene3D" id="1.10.1740.10">
    <property type="match status" value="1"/>
</dbReference>
<dbReference type="InterPro" id="IPR036388">
    <property type="entry name" value="WH-like_DNA-bd_sf"/>
</dbReference>
<dbReference type="Pfam" id="PF08281">
    <property type="entry name" value="Sigma70_r4_2"/>
    <property type="match status" value="1"/>
</dbReference>
<dbReference type="InterPro" id="IPR013324">
    <property type="entry name" value="RNA_pol_sigma_r3/r4-like"/>
</dbReference>
<feature type="domain" description="RNA polymerase sigma factor 70 region 4 type 2" evidence="7">
    <location>
        <begin position="142"/>
        <end position="194"/>
    </location>
</feature>
<dbReference type="Pfam" id="PF04542">
    <property type="entry name" value="Sigma70_r2"/>
    <property type="match status" value="1"/>
</dbReference>
<evidence type="ECO:0000259" key="7">
    <source>
        <dbReference type="Pfam" id="PF08281"/>
    </source>
</evidence>
<keyword evidence="4" id="KW-0804">Transcription</keyword>
<evidence type="ECO:0000313" key="8">
    <source>
        <dbReference type="EMBL" id="SFQ54448.1"/>
    </source>
</evidence>
<dbReference type="EMBL" id="FOWW01000009">
    <property type="protein sequence ID" value="SFQ54448.1"/>
    <property type="molecule type" value="Genomic_DNA"/>
</dbReference>
<dbReference type="PANTHER" id="PTHR43133">
    <property type="entry name" value="RNA POLYMERASE ECF-TYPE SIGMA FACTO"/>
    <property type="match status" value="1"/>
</dbReference>
<gene>
    <name evidence="8" type="ORF">SAMN05421810_10967</name>
</gene>
<reference evidence="9" key="1">
    <citation type="submission" date="2016-10" db="EMBL/GenBank/DDBJ databases">
        <authorList>
            <person name="Varghese N."/>
            <person name="Submissions S."/>
        </authorList>
    </citation>
    <scope>NUCLEOTIDE SEQUENCE [LARGE SCALE GENOMIC DNA]</scope>
    <source>
        <strain evidence="9">CGMCC 4.5579</strain>
    </source>
</reference>
<evidence type="ECO:0000256" key="3">
    <source>
        <dbReference type="ARBA" id="ARBA00023082"/>
    </source>
</evidence>
<evidence type="ECO:0000256" key="4">
    <source>
        <dbReference type="ARBA" id="ARBA00023163"/>
    </source>
</evidence>
<feature type="domain" description="RNA polymerase sigma-70 region 2" evidence="6">
    <location>
        <begin position="44"/>
        <end position="110"/>
    </location>
</feature>
<organism evidence="8 9">
    <name type="scientific">Amycolatopsis arida</name>
    <dbReference type="NCBI Taxonomy" id="587909"/>
    <lineage>
        <taxon>Bacteria</taxon>
        <taxon>Bacillati</taxon>
        <taxon>Actinomycetota</taxon>
        <taxon>Actinomycetes</taxon>
        <taxon>Pseudonocardiales</taxon>
        <taxon>Pseudonocardiaceae</taxon>
        <taxon>Amycolatopsis</taxon>
    </lineage>
</organism>
<dbReference type="OrthoDB" id="9784272at2"/>
<dbReference type="InterPro" id="IPR007627">
    <property type="entry name" value="RNA_pol_sigma70_r2"/>
</dbReference>
<dbReference type="PANTHER" id="PTHR43133:SF66">
    <property type="entry name" value="ECF RNA POLYMERASE SIGMA FACTOR SIGK"/>
    <property type="match status" value="1"/>
</dbReference>
<name>A0A1I5ZDE3_9PSEU</name>
<proteinExistence type="inferred from homology"/>